<reference evidence="2 3" key="1">
    <citation type="submission" date="2021-08" db="EMBL/GenBank/DDBJ databases">
        <authorList>
            <person name="Peeters C."/>
        </authorList>
    </citation>
    <scope>NUCLEOTIDE SEQUENCE [LARGE SCALE GENOMIC DNA]</scope>
    <source>
        <strain evidence="2 3">LMG 21510</strain>
    </source>
</reference>
<dbReference type="PANTHER" id="PTHR34387:SF1">
    <property type="entry name" value="PERIPLASMIC IMMUNOGENIC PROTEIN"/>
    <property type="match status" value="1"/>
</dbReference>
<dbReference type="InterPro" id="IPR007497">
    <property type="entry name" value="SIMPL/DUF541"/>
</dbReference>
<dbReference type="Gene3D" id="3.30.110.170">
    <property type="entry name" value="Protein of unknown function (DUF541), domain 1"/>
    <property type="match status" value="1"/>
</dbReference>
<protein>
    <recommendedName>
        <fullName evidence="4">DUF541 domain-containing protein</fullName>
    </recommendedName>
</protein>
<dbReference type="Pfam" id="PF04402">
    <property type="entry name" value="SIMPL"/>
    <property type="match status" value="1"/>
</dbReference>
<evidence type="ECO:0000256" key="1">
    <source>
        <dbReference type="SAM" id="SignalP"/>
    </source>
</evidence>
<feature type="signal peptide" evidence="1">
    <location>
        <begin position="1"/>
        <end position="19"/>
    </location>
</feature>
<accession>A0ABM8XBT5</accession>
<dbReference type="PANTHER" id="PTHR34387">
    <property type="entry name" value="SLR1258 PROTEIN"/>
    <property type="match status" value="1"/>
</dbReference>
<sequence>MKQLLAATLLGTTALAASAQGGPGPMHEGWQPPAGVLSLSADAMAEVPTDVVRVTLAAEQEGAEPGAISSSLSTKAQQVIAQARRTSGIQAESGGFTIFPSTDKNGRISTWRGRAEVILESRDFAAVSKLAGQLANQMQVQNIGFSLSREARQAAEAKLTEQAVASFRDKAQTTTKLFGYGSYTIRNVQVGGVGAVPPQPRMYAAKAMMAEAAPVPIEGGKAQVTVSVNGSVQMLK</sequence>
<comment type="caution">
    <text evidence="2">The sequence shown here is derived from an EMBL/GenBank/DDBJ whole genome shotgun (WGS) entry which is preliminary data.</text>
</comment>
<keyword evidence="3" id="KW-1185">Reference proteome</keyword>
<evidence type="ECO:0008006" key="4">
    <source>
        <dbReference type="Google" id="ProtNLM"/>
    </source>
</evidence>
<feature type="chain" id="PRO_5045786966" description="DUF541 domain-containing protein" evidence="1">
    <location>
        <begin position="20"/>
        <end position="236"/>
    </location>
</feature>
<gene>
    <name evidence="2" type="ORF">LMG21510_03323</name>
</gene>
<name>A0ABM8XBT5_9BURK</name>
<proteinExistence type="predicted"/>
<organism evidence="2 3">
    <name type="scientific">Cupriavidus respiraculi</name>
    <dbReference type="NCBI Taxonomy" id="195930"/>
    <lineage>
        <taxon>Bacteria</taxon>
        <taxon>Pseudomonadati</taxon>
        <taxon>Pseudomonadota</taxon>
        <taxon>Betaproteobacteria</taxon>
        <taxon>Burkholderiales</taxon>
        <taxon>Burkholderiaceae</taxon>
        <taxon>Cupriavidus</taxon>
    </lineage>
</organism>
<dbReference type="EMBL" id="CAJZAH010000003">
    <property type="protein sequence ID" value="CAG9177530.1"/>
    <property type="molecule type" value="Genomic_DNA"/>
</dbReference>
<evidence type="ECO:0000313" key="2">
    <source>
        <dbReference type="EMBL" id="CAG9177530.1"/>
    </source>
</evidence>
<dbReference type="Gene3D" id="3.30.70.2970">
    <property type="entry name" value="Protein of unknown function (DUF541), domain 2"/>
    <property type="match status" value="1"/>
</dbReference>
<dbReference type="Proteomes" id="UP000721236">
    <property type="component" value="Unassembled WGS sequence"/>
</dbReference>
<dbReference type="InterPro" id="IPR052022">
    <property type="entry name" value="26kDa_periplasmic_antigen"/>
</dbReference>
<dbReference type="RefSeq" id="WP_222208108.1">
    <property type="nucleotide sequence ID" value="NZ_CAJZAH010000003.1"/>
</dbReference>
<keyword evidence="1" id="KW-0732">Signal</keyword>
<evidence type="ECO:0000313" key="3">
    <source>
        <dbReference type="Proteomes" id="UP000721236"/>
    </source>
</evidence>